<protein>
    <submittedName>
        <fullName evidence="1">Uncharacterized protein</fullName>
    </submittedName>
</protein>
<proteinExistence type="predicted"/>
<dbReference type="AlphaFoldDB" id="A0A5N6ECF7"/>
<accession>A0A5N6ECF7</accession>
<name>A0A5N6ECF7_9EURO</name>
<organism evidence="1 2">
    <name type="scientific">Aspergillus novoparasiticus</name>
    <dbReference type="NCBI Taxonomy" id="986946"/>
    <lineage>
        <taxon>Eukaryota</taxon>
        <taxon>Fungi</taxon>
        <taxon>Dikarya</taxon>
        <taxon>Ascomycota</taxon>
        <taxon>Pezizomycotina</taxon>
        <taxon>Eurotiomycetes</taxon>
        <taxon>Eurotiomycetidae</taxon>
        <taxon>Eurotiales</taxon>
        <taxon>Aspergillaceae</taxon>
        <taxon>Aspergillus</taxon>
        <taxon>Aspergillus subgen. Circumdati</taxon>
    </lineage>
</organism>
<gene>
    <name evidence="1" type="ORF">BDV33DRAFT_21972</name>
</gene>
<evidence type="ECO:0000313" key="1">
    <source>
        <dbReference type="EMBL" id="KAB8214977.1"/>
    </source>
</evidence>
<keyword evidence="2" id="KW-1185">Reference proteome</keyword>
<reference evidence="1 2" key="1">
    <citation type="submission" date="2019-04" db="EMBL/GenBank/DDBJ databases">
        <title>Fungal friends and foes A comparative genomics study of 23 Aspergillus species from section Flavi.</title>
        <authorList>
            <consortium name="DOE Joint Genome Institute"/>
            <person name="Kjaerbolling I."/>
            <person name="Vesth T.C."/>
            <person name="Frisvad J.C."/>
            <person name="Nybo J.L."/>
            <person name="Theobald S."/>
            <person name="Kildgaard S."/>
            <person name="Petersen T.I."/>
            <person name="Kuo A."/>
            <person name="Sato A."/>
            <person name="Lyhne E.K."/>
            <person name="Kogle M.E."/>
            <person name="Wiebenga A."/>
            <person name="Kun R.S."/>
            <person name="Lubbers R.J."/>
            <person name="Makela M.R."/>
            <person name="Barry K."/>
            <person name="Chovatia M."/>
            <person name="Clum A."/>
            <person name="Daum C."/>
            <person name="Haridas S."/>
            <person name="He G."/>
            <person name="LaButti K."/>
            <person name="Lipzen A."/>
            <person name="Mondo S."/>
            <person name="Pangilinan J."/>
            <person name="Riley R."/>
            <person name="Salamov A."/>
            <person name="Simmons B.A."/>
            <person name="Magnuson J.K."/>
            <person name="Henrissat B."/>
            <person name="Mortensen U.H."/>
            <person name="Larsen T.O."/>
            <person name="De vries R.P."/>
            <person name="Grigoriev I.V."/>
            <person name="Machida M."/>
            <person name="Baker S.E."/>
            <person name="Andersen M.R."/>
        </authorList>
    </citation>
    <scope>NUCLEOTIDE SEQUENCE [LARGE SCALE GENOMIC DNA]</scope>
    <source>
        <strain evidence="1 2">CBS 126849</strain>
    </source>
</reference>
<evidence type="ECO:0000313" key="2">
    <source>
        <dbReference type="Proteomes" id="UP000326799"/>
    </source>
</evidence>
<dbReference type="Proteomes" id="UP000326799">
    <property type="component" value="Unassembled WGS sequence"/>
</dbReference>
<sequence length="58" mass="6884">MFFHGSMSSFVFITIPRYLFVYYHNDHPGSYDSNYSKVKACSTRCRRFLCESGSFFTF</sequence>
<dbReference type="EMBL" id="ML733516">
    <property type="protein sequence ID" value="KAB8214977.1"/>
    <property type="molecule type" value="Genomic_DNA"/>
</dbReference>